<gene>
    <name evidence="3" type="ORF">GA0070609_3993</name>
</gene>
<feature type="transmembrane region" description="Helical" evidence="2">
    <location>
        <begin position="358"/>
        <end position="379"/>
    </location>
</feature>
<feature type="transmembrane region" description="Helical" evidence="2">
    <location>
        <begin position="292"/>
        <end position="314"/>
    </location>
</feature>
<evidence type="ECO:0008006" key="5">
    <source>
        <dbReference type="Google" id="ProtNLM"/>
    </source>
</evidence>
<feature type="transmembrane region" description="Helical" evidence="2">
    <location>
        <begin position="474"/>
        <end position="501"/>
    </location>
</feature>
<keyword evidence="2" id="KW-0812">Transmembrane</keyword>
<feature type="transmembrane region" description="Helical" evidence="2">
    <location>
        <begin position="326"/>
        <end position="346"/>
    </location>
</feature>
<evidence type="ECO:0000256" key="2">
    <source>
        <dbReference type="SAM" id="Phobius"/>
    </source>
</evidence>
<protein>
    <recommendedName>
        <fullName evidence="5">Integral membrane protein</fullName>
    </recommendedName>
</protein>
<evidence type="ECO:0000313" key="4">
    <source>
        <dbReference type="Proteomes" id="UP000198217"/>
    </source>
</evidence>
<feature type="transmembrane region" description="Helical" evidence="2">
    <location>
        <begin position="80"/>
        <end position="102"/>
    </location>
</feature>
<dbReference type="AlphaFoldDB" id="A0A1C5J404"/>
<feature type="transmembrane region" description="Helical" evidence="2">
    <location>
        <begin position="409"/>
        <end position="431"/>
    </location>
</feature>
<dbReference type="RefSeq" id="WP_088995137.1">
    <property type="nucleotide sequence ID" value="NZ_LT607750.1"/>
</dbReference>
<feature type="transmembrane region" description="Helical" evidence="2">
    <location>
        <begin position="250"/>
        <end position="271"/>
    </location>
</feature>
<evidence type="ECO:0000313" key="3">
    <source>
        <dbReference type="EMBL" id="SCG64756.1"/>
    </source>
</evidence>
<feature type="transmembrane region" description="Helical" evidence="2">
    <location>
        <begin position="225"/>
        <end position="244"/>
    </location>
</feature>
<dbReference type="Proteomes" id="UP000198217">
    <property type="component" value="Chromosome I"/>
</dbReference>
<organism evidence="3 4">
    <name type="scientific">Micromonospora echinaurantiaca</name>
    <dbReference type="NCBI Taxonomy" id="47857"/>
    <lineage>
        <taxon>Bacteria</taxon>
        <taxon>Bacillati</taxon>
        <taxon>Actinomycetota</taxon>
        <taxon>Actinomycetes</taxon>
        <taxon>Micromonosporales</taxon>
        <taxon>Micromonosporaceae</taxon>
        <taxon>Micromonospora</taxon>
    </lineage>
</organism>
<sequence length="749" mass="79545">MSDGSARWGGPGTPDDVVELRVHGAASASAGEVLDLPRIEQVAGDRSGGFYRTRRCSDTDDAGQVTLEAYRWGDLPSGTVARTLSLVFLLPFMLVNVAIWMRPAQPGSDAVARSLCRLLALTLTALYVLAAAGVALDLIGWKCLTSAPCLEGRSWLSWLAGRPVGLRLAVLALVPAAAIGLLWRASTRPGRVFEAFRAPEAQVSRHRLSAVGQWDAEPLVGRLRAVHVAAAFATLDVTLLAARVSAGPSAGTVALAVAAGTVLAACAVLLCTPPLIDRGATDRRLDRVTRTLRTISVVLTVVVAAHLLSSPARWPEGGGLPGYDSILTGLFAAQTTLLIALAAVLLWSRERRPEDTPLFGLGALAVAAAAISVAVAYSAELVYRVADFLDRDTPTATGVADGPPRAYTWAIYGLLRAVLVTLVVVGLVALISRRGRYRTAATLIAHDYPDPPAEAEPRLHQVRGAVARARFTELLIPLAVVYAGLAGLGTATTTIGLLGLYPAGALERFAGVPADLVTFAVAFGSWVIAAIILGLVLGGIFAYRTVEFRRHVGVLWDLGTFWPRAAHPFAPPCYAERAVPELTRRITYLVGRGNAVLLTGHSYGSVLAAATVLQLPPAVSNRVALLTHGSPLRRIYARLFPAYIDDEVLHEIGARVGWRWVNLWRDTDPIGGWVLSAHLPTAPAPVGPAAAVDRRLRDPADVVTPPGDSVPPPIQGHRACESDQRFVEAARELVERLRPPTEPGPPRAE</sequence>
<keyword evidence="2" id="KW-0472">Membrane</keyword>
<proteinExistence type="predicted"/>
<feature type="transmembrane region" description="Helical" evidence="2">
    <location>
        <begin position="521"/>
        <end position="543"/>
    </location>
</feature>
<name>A0A1C5J404_9ACTN</name>
<feature type="transmembrane region" description="Helical" evidence="2">
    <location>
        <begin position="164"/>
        <end position="183"/>
    </location>
</feature>
<accession>A0A1C5J404</accession>
<feature type="transmembrane region" description="Helical" evidence="2">
    <location>
        <begin position="114"/>
        <end position="136"/>
    </location>
</feature>
<feature type="region of interest" description="Disordered" evidence="1">
    <location>
        <begin position="700"/>
        <end position="720"/>
    </location>
</feature>
<dbReference type="SUPFAM" id="SSF53474">
    <property type="entry name" value="alpha/beta-Hydrolases"/>
    <property type="match status" value="1"/>
</dbReference>
<keyword evidence="2" id="KW-1133">Transmembrane helix</keyword>
<keyword evidence="4" id="KW-1185">Reference proteome</keyword>
<evidence type="ECO:0000256" key="1">
    <source>
        <dbReference type="SAM" id="MobiDB-lite"/>
    </source>
</evidence>
<dbReference type="EMBL" id="LT607750">
    <property type="protein sequence ID" value="SCG64756.1"/>
    <property type="molecule type" value="Genomic_DNA"/>
</dbReference>
<reference evidence="3 4" key="1">
    <citation type="submission" date="2016-06" db="EMBL/GenBank/DDBJ databases">
        <authorList>
            <person name="Kjaerup R.B."/>
            <person name="Dalgaard T.S."/>
            <person name="Juul-Madsen H.R."/>
        </authorList>
    </citation>
    <scope>NUCLEOTIDE SEQUENCE [LARGE SCALE GENOMIC DNA]</scope>
    <source>
        <strain evidence="3 4">DSM 43904</strain>
    </source>
</reference>
<dbReference type="InterPro" id="IPR029058">
    <property type="entry name" value="AB_hydrolase_fold"/>
</dbReference>